<protein>
    <recommendedName>
        <fullName evidence="4">Chitin synthase export chaperone</fullName>
    </recommendedName>
</protein>
<name>A0A371DBR6_9APHY</name>
<dbReference type="Proteomes" id="UP000256964">
    <property type="component" value="Unassembled WGS sequence"/>
</dbReference>
<dbReference type="STRING" id="139420.A0A371DBR6"/>
<proteinExistence type="predicted"/>
<feature type="transmembrane region" description="Helical" evidence="1">
    <location>
        <begin position="130"/>
        <end position="152"/>
    </location>
</feature>
<feature type="transmembrane region" description="Helical" evidence="1">
    <location>
        <begin position="164"/>
        <end position="184"/>
    </location>
</feature>
<sequence length="294" mass="32224">MSSTHASSGYLGTSTSATLSVITLRPGGQLVSEETLDPFYQDMVSQLHQSLGVLVVGLMLVAILFWVVCVKAMQYYAGRAKADGRGTKATVATLIALNLVQFVIAVYQVYRSVVLNFGDLFKLLDSDRCIPIQILVMALTACVAQGFFTHVLHTIRRNQLVNKSSIALIVIQFIMAIVSVAELFQLGYGAIMIFDFGYFSIYAMFGLSAGINVALASVLYLLQRRGAPSRTFREKLQYWTFESLMGCGVLSVFAAVMLGVAGLDLVWLVTTFVLRDLYTLSVLFKQVPVSAYTT</sequence>
<keyword evidence="1" id="KW-0812">Transmembrane</keyword>
<evidence type="ECO:0008006" key="4">
    <source>
        <dbReference type="Google" id="ProtNLM"/>
    </source>
</evidence>
<keyword evidence="1" id="KW-0472">Membrane</keyword>
<feature type="transmembrane region" description="Helical" evidence="1">
    <location>
        <begin position="51"/>
        <end position="70"/>
    </location>
</feature>
<evidence type="ECO:0000256" key="1">
    <source>
        <dbReference type="SAM" id="Phobius"/>
    </source>
</evidence>
<keyword evidence="3" id="KW-1185">Reference proteome</keyword>
<dbReference type="OrthoDB" id="2749729at2759"/>
<organism evidence="2 3">
    <name type="scientific">Lentinus brumalis</name>
    <dbReference type="NCBI Taxonomy" id="2498619"/>
    <lineage>
        <taxon>Eukaryota</taxon>
        <taxon>Fungi</taxon>
        <taxon>Dikarya</taxon>
        <taxon>Basidiomycota</taxon>
        <taxon>Agaricomycotina</taxon>
        <taxon>Agaricomycetes</taxon>
        <taxon>Polyporales</taxon>
        <taxon>Polyporaceae</taxon>
        <taxon>Lentinus</taxon>
    </lineage>
</organism>
<dbReference type="AlphaFoldDB" id="A0A371DBR6"/>
<feature type="transmembrane region" description="Helical" evidence="1">
    <location>
        <begin position="243"/>
        <end position="269"/>
    </location>
</feature>
<evidence type="ECO:0000313" key="2">
    <source>
        <dbReference type="EMBL" id="RDX49973.1"/>
    </source>
</evidence>
<accession>A0A371DBR6</accession>
<gene>
    <name evidence="2" type="ORF">OH76DRAFT_1482774</name>
</gene>
<keyword evidence="1" id="KW-1133">Transmembrane helix</keyword>
<evidence type="ECO:0000313" key="3">
    <source>
        <dbReference type="Proteomes" id="UP000256964"/>
    </source>
</evidence>
<feature type="transmembrane region" description="Helical" evidence="1">
    <location>
        <begin position="196"/>
        <end position="222"/>
    </location>
</feature>
<feature type="transmembrane region" description="Helical" evidence="1">
    <location>
        <begin position="91"/>
        <end position="110"/>
    </location>
</feature>
<dbReference type="EMBL" id="KZ857402">
    <property type="protein sequence ID" value="RDX49973.1"/>
    <property type="molecule type" value="Genomic_DNA"/>
</dbReference>
<reference evidence="2 3" key="1">
    <citation type="journal article" date="2018" name="Biotechnol. Biofuels">
        <title>Integrative visual omics of the white-rot fungus Polyporus brumalis exposes the biotechnological potential of its oxidative enzymes for delignifying raw plant biomass.</title>
        <authorList>
            <person name="Miyauchi S."/>
            <person name="Rancon A."/>
            <person name="Drula E."/>
            <person name="Hage H."/>
            <person name="Chaduli D."/>
            <person name="Favel A."/>
            <person name="Grisel S."/>
            <person name="Henrissat B."/>
            <person name="Herpoel-Gimbert I."/>
            <person name="Ruiz-Duenas F.J."/>
            <person name="Chevret D."/>
            <person name="Hainaut M."/>
            <person name="Lin J."/>
            <person name="Wang M."/>
            <person name="Pangilinan J."/>
            <person name="Lipzen A."/>
            <person name="Lesage-Meessen L."/>
            <person name="Navarro D."/>
            <person name="Riley R."/>
            <person name="Grigoriev I.V."/>
            <person name="Zhou S."/>
            <person name="Raouche S."/>
            <person name="Rosso M.N."/>
        </authorList>
    </citation>
    <scope>NUCLEOTIDE SEQUENCE [LARGE SCALE GENOMIC DNA]</scope>
    <source>
        <strain evidence="2 3">BRFM 1820</strain>
    </source>
</reference>